<evidence type="ECO:0000313" key="8">
    <source>
        <dbReference type="Proteomes" id="UP000683511"/>
    </source>
</evidence>
<dbReference type="EMBL" id="CP021056">
    <property type="protein sequence ID" value="QXE25968.1"/>
    <property type="molecule type" value="Genomic_DNA"/>
</dbReference>
<evidence type="ECO:0000256" key="1">
    <source>
        <dbReference type="ARBA" id="ARBA00004651"/>
    </source>
</evidence>
<dbReference type="PANTHER" id="PTHR43723:SF1">
    <property type="entry name" value="COBALT TRANSPORT PROTEIN CBIQ"/>
    <property type="match status" value="1"/>
</dbReference>
<feature type="transmembrane region" description="Helical" evidence="6">
    <location>
        <begin position="23"/>
        <end position="54"/>
    </location>
</feature>
<evidence type="ECO:0000313" key="7">
    <source>
        <dbReference type="EMBL" id="QXE25968.1"/>
    </source>
</evidence>
<feature type="transmembrane region" description="Helical" evidence="6">
    <location>
        <begin position="66"/>
        <end position="89"/>
    </location>
</feature>
<dbReference type="AlphaFoldDB" id="A0A975TBW5"/>
<evidence type="ECO:0000256" key="2">
    <source>
        <dbReference type="ARBA" id="ARBA00022475"/>
    </source>
</evidence>
<dbReference type="Pfam" id="PF02361">
    <property type="entry name" value="CbiQ"/>
    <property type="match status" value="1"/>
</dbReference>
<gene>
    <name evidence="7" type="ORF">B6N60_04690</name>
</gene>
<keyword evidence="3 6" id="KW-0812">Transmembrane</keyword>
<dbReference type="Proteomes" id="UP000683511">
    <property type="component" value="Chromosome"/>
</dbReference>
<reference evidence="7" key="1">
    <citation type="submission" date="2017-04" db="EMBL/GenBank/DDBJ databases">
        <title>Genome deletions in a multicellular cyanobacterial endosymbiont for morphological adaptation in marine diatoms.</title>
        <authorList>
            <person name="Wang Y."/>
            <person name="Gao H."/>
            <person name="Li R."/>
            <person name="Xu X."/>
        </authorList>
    </citation>
    <scope>NUCLEOTIDE SEQUENCE</scope>
    <source>
        <strain evidence="7">FACHB 800</strain>
    </source>
</reference>
<evidence type="ECO:0000256" key="6">
    <source>
        <dbReference type="SAM" id="Phobius"/>
    </source>
</evidence>
<dbReference type="InterPro" id="IPR012809">
    <property type="entry name" value="ECF_CbiQ"/>
</dbReference>
<organism evidence="7 8">
    <name type="scientific">Richelia sinica FACHB-800</name>
    <dbReference type="NCBI Taxonomy" id="1357546"/>
    <lineage>
        <taxon>Bacteria</taxon>
        <taxon>Bacillati</taxon>
        <taxon>Cyanobacteriota</taxon>
        <taxon>Cyanophyceae</taxon>
        <taxon>Nostocales</taxon>
        <taxon>Nostocaceae</taxon>
        <taxon>Richelia</taxon>
    </lineage>
</organism>
<sequence>MSLKLDTLAYTNQLRGLPPEHKLIFALITLVISLATHPLVQILMALWMGIWTVIYAKIPAQIYLRLLIFASLFWLTSLPALIINIVAIADFPKIQPDLWYGLNLGAYYIYLSHHGTIQALSIFTRAFAAISCLYFLMLTVPFTEILQTLRRWHCPVLLTDLLLIMYRFIFILLQVAAELWTAQNARIGYRNWQTSMKSLAILVGQLLQRTLQQYSQFSLGLETRGFTGEFRVWHSRNYYPSPRYIIEALCGCVVLIGLEIWCNARIFT</sequence>
<dbReference type="GO" id="GO:0006824">
    <property type="term" value="P:cobalt ion transport"/>
    <property type="evidence" value="ECO:0007669"/>
    <property type="project" value="InterPro"/>
</dbReference>
<evidence type="ECO:0000256" key="4">
    <source>
        <dbReference type="ARBA" id="ARBA00022989"/>
    </source>
</evidence>
<name>A0A975TBW5_9NOST</name>
<dbReference type="PANTHER" id="PTHR43723">
    <property type="entry name" value="COBALT TRANSPORT PROTEIN CBIQ"/>
    <property type="match status" value="1"/>
</dbReference>
<dbReference type="CDD" id="cd16914">
    <property type="entry name" value="EcfT"/>
    <property type="match status" value="1"/>
</dbReference>
<proteinExistence type="predicted"/>
<dbReference type="InterPro" id="IPR052770">
    <property type="entry name" value="Cobalt_transport_CbiQ"/>
</dbReference>
<dbReference type="NCBIfam" id="TIGR02454">
    <property type="entry name" value="ECF_T_CbiQ"/>
    <property type="match status" value="1"/>
</dbReference>
<dbReference type="InterPro" id="IPR003339">
    <property type="entry name" value="ABC/ECF_trnsptr_transmembrane"/>
</dbReference>
<dbReference type="KEGG" id="rsin:B6N60_04690"/>
<keyword evidence="5 6" id="KW-0472">Membrane</keyword>
<evidence type="ECO:0000256" key="5">
    <source>
        <dbReference type="ARBA" id="ARBA00023136"/>
    </source>
</evidence>
<accession>A0A975TBW5</accession>
<dbReference type="RefSeq" id="WP_190604468.1">
    <property type="nucleotide sequence ID" value="NZ_CP021056.1"/>
</dbReference>
<feature type="transmembrane region" description="Helical" evidence="6">
    <location>
        <begin position="154"/>
        <end position="177"/>
    </location>
</feature>
<feature type="transmembrane region" description="Helical" evidence="6">
    <location>
        <begin position="122"/>
        <end position="142"/>
    </location>
</feature>
<protein>
    <submittedName>
        <fullName evidence="7">Cobalt transport protein</fullName>
    </submittedName>
</protein>
<feature type="transmembrane region" description="Helical" evidence="6">
    <location>
        <begin position="244"/>
        <end position="262"/>
    </location>
</feature>
<keyword evidence="4 6" id="KW-1133">Transmembrane helix</keyword>
<dbReference type="GO" id="GO:0043190">
    <property type="term" value="C:ATP-binding cassette (ABC) transporter complex"/>
    <property type="evidence" value="ECO:0007669"/>
    <property type="project" value="InterPro"/>
</dbReference>
<keyword evidence="8" id="KW-1185">Reference proteome</keyword>
<keyword evidence="2" id="KW-1003">Cell membrane</keyword>
<comment type="subcellular location">
    <subcellularLocation>
        <location evidence="1">Cell membrane</location>
        <topology evidence="1">Multi-pass membrane protein</topology>
    </subcellularLocation>
</comment>
<evidence type="ECO:0000256" key="3">
    <source>
        <dbReference type="ARBA" id="ARBA00022692"/>
    </source>
</evidence>